<reference evidence="2" key="1">
    <citation type="submission" date="2018-01" db="EMBL/GenBank/DDBJ databases">
        <title>An insight into the sialome of Amazonian anophelines.</title>
        <authorList>
            <person name="Ribeiro J.M."/>
            <person name="Scarpassa V."/>
            <person name="Calvo E."/>
        </authorList>
    </citation>
    <scope>NUCLEOTIDE SEQUENCE</scope>
    <source>
        <tissue evidence="2">Salivary glands</tissue>
    </source>
</reference>
<dbReference type="EMBL" id="GGFK01013251">
    <property type="protein sequence ID" value="MBW46572.1"/>
    <property type="molecule type" value="Transcribed_RNA"/>
</dbReference>
<accession>A0A2M4B0S8</accession>
<sequence length="66" mass="7213">MPTISISSLMLSIFLNEGCWSGWLLGTCMKLCGGQSYNKGRMCVALQVEGMGNLLSISNFSFSREI</sequence>
<feature type="chain" id="PRO_5014779182" evidence="1">
    <location>
        <begin position="22"/>
        <end position="66"/>
    </location>
</feature>
<evidence type="ECO:0000256" key="1">
    <source>
        <dbReference type="SAM" id="SignalP"/>
    </source>
</evidence>
<protein>
    <submittedName>
        <fullName evidence="2">Putative secreted protein</fullName>
    </submittedName>
</protein>
<proteinExistence type="predicted"/>
<feature type="signal peptide" evidence="1">
    <location>
        <begin position="1"/>
        <end position="21"/>
    </location>
</feature>
<name>A0A2M4B0S8_9DIPT</name>
<keyword evidence="1" id="KW-0732">Signal</keyword>
<organism evidence="2">
    <name type="scientific">Anopheles triannulatus</name>
    <dbReference type="NCBI Taxonomy" id="58253"/>
    <lineage>
        <taxon>Eukaryota</taxon>
        <taxon>Metazoa</taxon>
        <taxon>Ecdysozoa</taxon>
        <taxon>Arthropoda</taxon>
        <taxon>Hexapoda</taxon>
        <taxon>Insecta</taxon>
        <taxon>Pterygota</taxon>
        <taxon>Neoptera</taxon>
        <taxon>Endopterygota</taxon>
        <taxon>Diptera</taxon>
        <taxon>Nematocera</taxon>
        <taxon>Culicoidea</taxon>
        <taxon>Culicidae</taxon>
        <taxon>Anophelinae</taxon>
        <taxon>Anopheles</taxon>
    </lineage>
</organism>
<dbReference type="AlphaFoldDB" id="A0A2M4B0S8"/>
<evidence type="ECO:0000313" key="2">
    <source>
        <dbReference type="EMBL" id="MBW46572.1"/>
    </source>
</evidence>